<accession>A0A804I3I6</accession>
<name>A0A804I3I6_MUSAM</name>
<proteinExistence type="predicted"/>
<reference evidence="2" key="2">
    <citation type="submission" date="2021-05" db="UniProtKB">
        <authorList>
            <consortium name="EnsemblPlants"/>
        </authorList>
    </citation>
    <scope>IDENTIFICATION</scope>
    <source>
        <strain evidence="2">subsp. malaccensis</strain>
    </source>
</reference>
<dbReference type="EnsemblPlants" id="Ma02_t16530.1">
    <property type="protein sequence ID" value="Ma02_p16530.1"/>
    <property type="gene ID" value="Ma02_g16530"/>
</dbReference>
<dbReference type="AlphaFoldDB" id="A0A804I3I6"/>
<evidence type="ECO:0000313" key="2">
    <source>
        <dbReference type="EnsemblPlants" id="Ma02_p16530.1"/>
    </source>
</evidence>
<evidence type="ECO:0000313" key="3">
    <source>
        <dbReference type="Proteomes" id="UP000012960"/>
    </source>
</evidence>
<protein>
    <submittedName>
        <fullName evidence="1">(wild Malaysian banana) hypothetical protein</fullName>
    </submittedName>
</protein>
<keyword evidence="3" id="KW-1185">Reference proteome</keyword>
<sequence>MCMISDHNILVYTSFEFLECIRMHEFAEGTLLPFEYAQS</sequence>
<reference evidence="1" key="1">
    <citation type="submission" date="2021-03" db="EMBL/GenBank/DDBJ databases">
        <authorList>
            <consortium name="Genoscope - CEA"/>
            <person name="William W."/>
        </authorList>
    </citation>
    <scope>NUCLEOTIDE SEQUENCE</scope>
    <source>
        <strain evidence="1">Doubled-haploid Pahang</strain>
    </source>
</reference>
<dbReference type="EMBL" id="HG996467">
    <property type="protein sequence ID" value="CAG1862244.1"/>
    <property type="molecule type" value="Genomic_DNA"/>
</dbReference>
<dbReference type="Proteomes" id="UP000012960">
    <property type="component" value="Unplaced"/>
</dbReference>
<dbReference type="Gramene" id="Ma02_t16530.1">
    <property type="protein sequence ID" value="Ma02_p16530.1"/>
    <property type="gene ID" value="Ma02_g16530"/>
</dbReference>
<evidence type="ECO:0000313" key="1">
    <source>
        <dbReference type="EMBL" id="CAG1862244.1"/>
    </source>
</evidence>
<gene>
    <name evidence="1" type="ORF">GSMUA_71380.1</name>
</gene>
<dbReference type="InParanoid" id="A0A804I3I6"/>
<organism evidence="2 3">
    <name type="scientific">Musa acuminata subsp. malaccensis</name>
    <name type="common">Wild banana</name>
    <name type="synonym">Musa malaccensis</name>
    <dbReference type="NCBI Taxonomy" id="214687"/>
    <lineage>
        <taxon>Eukaryota</taxon>
        <taxon>Viridiplantae</taxon>
        <taxon>Streptophyta</taxon>
        <taxon>Embryophyta</taxon>
        <taxon>Tracheophyta</taxon>
        <taxon>Spermatophyta</taxon>
        <taxon>Magnoliopsida</taxon>
        <taxon>Liliopsida</taxon>
        <taxon>Zingiberales</taxon>
        <taxon>Musaceae</taxon>
        <taxon>Musa</taxon>
    </lineage>
</organism>